<sequence length="265" mass="27514">MELGLAGKVVLVTGGSGSIGAAMAEAFAAEGARVALTFRNNAGRAEELARAIGDRGGQASVVKYDLTDPAAIRSAVGAVIDEWGRLDVLVLSASAQDGTRTTPVPFEDVPPEEWSPLLRADVEGAFHTVQAVLPAMRGQGWGRIILISANIVTRGATGDEAFVSSKMALHGLGRTLATELAADGILVNVVAPGATVSRGFLRRFPKETQARFAGLDDTQIKRMLNQDRPVGKVSTPADVANTVLFLGSEANGNVSGQVIYVAGGH</sequence>
<dbReference type="PANTHER" id="PTHR42879">
    <property type="entry name" value="3-OXOACYL-(ACYL-CARRIER-PROTEIN) REDUCTASE"/>
    <property type="match status" value="1"/>
</dbReference>
<dbReference type="STRING" id="46177.SAMN05660976_01132"/>
<evidence type="ECO:0000313" key="4">
    <source>
        <dbReference type="Proteomes" id="UP000198953"/>
    </source>
</evidence>
<reference evidence="3 4" key="1">
    <citation type="submission" date="2016-10" db="EMBL/GenBank/DDBJ databases">
        <authorList>
            <person name="de Groot N.N."/>
        </authorList>
    </citation>
    <scope>NUCLEOTIDE SEQUENCE [LARGE SCALE GENOMIC DNA]</scope>
    <source>
        <strain evidence="3 4">DSM 43357</strain>
    </source>
</reference>
<evidence type="ECO:0000256" key="1">
    <source>
        <dbReference type="ARBA" id="ARBA00006484"/>
    </source>
</evidence>
<accession>A0A1H7JI22</accession>
<organism evidence="3 4">
    <name type="scientific">Nonomuraea pusilla</name>
    <dbReference type="NCBI Taxonomy" id="46177"/>
    <lineage>
        <taxon>Bacteria</taxon>
        <taxon>Bacillati</taxon>
        <taxon>Actinomycetota</taxon>
        <taxon>Actinomycetes</taxon>
        <taxon>Streptosporangiales</taxon>
        <taxon>Streptosporangiaceae</taxon>
        <taxon>Nonomuraea</taxon>
    </lineage>
</organism>
<dbReference type="InterPro" id="IPR002347">
    <property type="entry name" value="SDR_fam"/>
</dbReference>
<keyword evidence="4" id="KW-1185">Reference proteome</keyword>
<dbReference type="PRINTS" id="PR00081">
    <property type="entry name" value="GDHRDH"/>
</dbReference>
<comment type="similarity">
    <text evidence="1">Belongs to the short-chain dehydrogenases/reductases (SDR) family.</text>
</comment>
<dbReference type="FunFam" id="3.40.50.720:FF:000084">
    <property type="entry name" value="Short-chain dehydrogenase reductase"/>
    <property type="match status" value="1"/>
</dbReference>
<dbReference type="Gene3D" id="3.40.50.720">
    <property type="entry name" value="NAD(P)-binding Rossmann-like Domain"/>
    <property type="match status" value="1"/>
</dbReference>
<keyword evidence="2" id="KW-0560">Oxidoreductase</keyword>
<dbReference type="InterPro" id="IPR050259">
    <property type="entry name" value="SDR"/>
</dbReference>
<dbReference type="OrthoDB" id="286404at2"/>
<dbReference type="GO" id="GO:0016491">
    <property type="term" value="F:oxidoreductase activity"/>
    <property type="evidence" value="ECO:0007669"/>
    <property type="project" value="UniProtKB-KW"/>
</dbReference>
<evidence type="ECO:0000256" key="2">
    <source>
        <dbReference type="ARBA" id="ARBA00023002"/>
    </source>
</evidence>
<proteinExistence type="inferred from homology"/>
<dbReference type="SUPFAM" id="SSF51735">
    <property type="entry name" value="NAD(P)-binding Rossmann-fold domains"/>
    <property type="match status" value="1"/>
</dbReference>
<protein>
    <submittedName>
        <fullName evidence="3">3-oxoacyl-[acyl-carrier protein] reductase</fullName>
    </submittedName>
</protein>
<dbReference type="Proteomes" id="UP000198953">
    <property type="component" value="Unassembled WGS sequence"/>
</dbReference>
<evidence type="ECO:0000313" key="3">
    <source>
        <dbReference type="EMBL" id="SEK74279.1"/>
    </source>
</evidence>
<name>A0A1H7JI22_9ACTN</name>
<dbReference type="PANTHER" id="PTHR42879:SF2">
    <property type="entry name" value="3-OXOACYL-[ACYL-CARRIER-PROTEIN] REDUCTASE FABG"/>
    <property type="match status" value="1"/>
</dbReference>
<dbReference type="RefSeq" id="WP_055501925.1">
    <property type="nucleotide sequence ID" value="NZ_BBZG01000001.1"/>
</dbReference>
<dbReference type="Pfam" id="PF13561">
    <property type="entry name" value="adh_short_C2"/>
    <property type="match status" value="1"/>
</dbReference>
<dbReference type="InterPro" id="IPR036291">
    <property type="entry name" value="NAD(P)-bd_dom_sf"/>
</dbReference>
<dbReference type="EMBL" id="FOBF01000002">
    <property type="protein sequence ID" value="SEK74279.1"/>
    <property type="molecule type" value="Genomic_DNA"/>
</dbReference>
<gene>
    <name evidence="3" type="ORF">SAMN05660976_01132</name>
</gene>
<dbReference type="AlphaFoldDB" id="A0A1H7JI22"/>